<dbReference type="SUPFAM" id="SSF53850">
    <property type="entry name" value="Periplasmic binding protein-like II"/>
    <property type="match status" value="1"/>
</dbReference>
<dbReference type="PROSITE" id="PS51171">
    <property type="entry name" value="PREPHENATE_DEHYDR_3"/>
    <property type="match status" value="1"/>
</dbReference>
<dbReference type="PANTHER" id="PTHR21022:SF19">
    <property type="entry name" value="PREPHENATE DEHYDRATASE-RELATED"/>
    <property type="match status" value="1"/>
</dbReference>
<feature type="domain" description="Prephenate dehydratase" evidence="16">
    <location>
        <begin position="92"/>
        <end position="266"/>
    </location>
</feature>
<name>A0A517MEK5_9BACT</name>
<dbReference type="Pfam" id="PF01842">
    <property type="entry name" value="ACT"/>
    <property type="match status" value="1"/>
</dbReference>
<keyword evidence="8" id="KW-0028">Amino-acid biosynthesis</keyword>
<dbReference type="KEGG" id="rml:FF011L_20830"/>
<evidence type="ECO:0000256" key="9">
    <source>
        <dbReference type="ARBA" id="ARBA00023141"/>
    </source>
</evidence>
<evidence type="ECO:0000256" key="2">
    <source>
        <dbReference type="ARBA" id="ARBA00002364"/>
    </source>
</evidence>
<dbReference type="NCBIfam" id="NF008865">
    <property type="entry name" value="PRK11898.1"/>
    <property type="match status" value="1"/>
</dbReference>
<keyword evidence="10" id="KW-0584">Phenylalanine biosynthesis</keyword>
<dbReference type="PIRSF" id="PIRSF001500">
    <property type="entry name" value="Chor_mut_pdt_Ppr"/>
    <property type="match status" value="1"/>
</dbReference>
<dbReference type="GO" id="GO:0004664">
    <property type="term" value="F:prephenate dehydratase activity"/>
    <property type="evidence" value="ECO:0007669"/>
    <property type="project" value="UniProtKB-EC"/>
</dbReference>
<dbReference type="Gene3D" id="3.40.190.10">
    <property type="entry name" value="Periplasmic binding protein-like II"/>
    <property type="match status" value="2"/>
</dbReference>
<dbReference type="GO" id="GO:0009094">
    <property type="term" value="P:L-phenylalanine biosynthetic process"/>
    <property type="evidence" value="ECO:0007669"/>
    <property type="project" value="UniProtKB-UniPathway"/>
</dbReference>
<dbReference type="EC" id="5.4.99.5" evidence="5"/>
<dbReference type="CDD" id="cd04905">
    <property type="entry name" value="ACT_CM-PDT"/>
    <property type="match status" value="1"/>
</dbReference>
<reference evidence="18 19" key="1">
    <citation type="submission" date="2019-02" db="EMBL/GenBank/DDBJ databases">
        <title>Deep-cultivation of Planctomycetes and their phenomic and genomic characterization uncovers novel biology.</title>
        <authorList>
            <person name="Wiegand S."/>
            <person name="Jogler M."/>
            <person name="Boedeker C."/>
            <person name="Pinto D."/>
            <person name="Vollmers J."/>
            <person name="Rivas-Marin E."/>
            <person name="Kohn T."/>
            <person name="Peeters S.H."/>
            <person name="Heuer A."/>
            <person name="Rast P."/>
            <person name="Oberbeckmann S."/>
            <person name="Bunk B."/>
            <person name="Jeske O."/>
            <person name="Meyerdierks A."/>
            <person name="Storesund J.E."/>
            <person name="Kallscheuer N."/>
            <person name="Luecker S."/>
            <person name="Lage O.M."/>
            <person name="Pohl T."/>
            <person name="Merkel B.J."/>
            <person name="Hornburger P."/>
            <person name="Mueller R.-W."/>
            <person name="Bruemmer F."/>
            <person name="Labrenz M."/>
            <person name="Spormann A.M."/>
            <person name="Op den Camp H."/>
            <person name="Overmann J."/>
            <person name="Amann R."/>
            <person name="Jetten M.S.M."/>
            <person name="Mascher T."/>
            <person name="Medema M.H."/>
            <person name="Devos D.P."/>
            <person name="Kaster A.-K."/>
            <person name="Ovreas L."/>
            <person name="Rohde M."/>
            <person name="Galperin M.Y."/>
            <person name="Jogler C."/>
        </authorList>
    </citation>
    <scope>NUCLEOTIDE SEQUENCE [LARGE SCALE GENOMIC DNA]</scope>
    <source>
        <strain evidence="18 19">FF011L</strain>
    </source>
</reference>
<dbReference type="GO" id="GO:0004106">
    <property type="term" value="F:chorismate mutase activity"/>
    <property type="evidence" value="ECO:0007669"/>
    <property type="project" value="UniProtKB-EC"/>
</dbReference>
<protein>
    <recommendedName>
        <fullName evidence="7">Bifunctional chorismate mutase/prephenate dehydratase</fullName>
        <ecNumber evidence="6">4.2.1.51</ecNumber>
        <ecNumber evidence="5">5.4.99.5</ecNumber>
    </recommendedName>
    <alternativeName>
        <fullName evidence="13">Chorismate mutase-prephenate dehydratase</fullName>
    </alternativeName>
    <alternativeName>
        <fullName evidence="12">p-protein</fullName>
    </alternativeName>
</protein>
<dbReference type="InterPro" id="IPR002912">
    <property type="entry name" value="ACT_dom"/>
</dbReference>
<accession>A0A517MEK5</accession>
<evidence type="ECO:0000256" key="1">
    <source>
        <dbReference type="ARBA" id="ARBA00000824"/>
    </source>
</evidence>
<evidence type="ECO:0000256" key="6">
    <source>
        <dbReference type="ARBA" id="ARBA00013147"/>
    </source>
</evidence>
<evidence type="ECO:0000313" key="18">
    <source>
        <dbReference type="EMBL" id="QDS93320.1"/>
    </source>
</evidence>
<evidence type="ECO:0000256" key="14">
    <source>
        <dbReference type="ARBA" id="ARBA00047848"/>
    </source>
</evidence>
<dbReference type="InterPro" id="IPR045865">
    <property type="entry name" value="ACT-like_dom_sf"/>
</dbReference>
<dbReference type="PANTHER" id="PTHR21022">
    <property type="entry name" value="PREPHENATE DEHYDRATASE P PROTEIN"/>
    <property type="match status" value="1"/>
</dbReference>
<evidence type="ECO:0000259" key="16">
    <source>
        <dbReference type="PROSITE" id="PS51171"/>
    </source>
</evidence>
<dbReference type="UniPathway" id="UPA00121">
    <property type="reaction ID" value="UER00345"/>
</dbReference>
<evidence type="ECO:0000256" key="5">
    <source>
        <dbReference type="ARBA" id="ARBA00012404"/>
    </source>
</evidence>
<sequence>MTAPEKAASESELVNLEPLQDLDRQLLQLLLKRWQLAQSCSGTAIEWMGASNAFFPTILGETELPAGLEEESIAAWLRHTASLCKHPDVNSRVAYLGPKFSYSYLATTKFFGDAAPLAPVDTIEAVFEAVACGDCHAGVVPIENSTDGRIVDTLGMLVKHRLGICGEVLLPIHHNLLCLGGRETIVKVCSKPQALSQCRQWLARHLPQAELSAVASTTEAARMASEQPGVAAVASAEAARQYGLQVVDSKIEDNRNNVTRFAILGTATPAPTGRDKTTMLFQVTHKPGALADAMGIFRDRDLNLTWIESFPIPGQKAEYFFFVEAEGHRDEPKMRDAVSALKQQSLRLDVLGSYPVGTIS</sequence>
<comment type="catalytic activity">
    <reaction evidence="1">
        <text>chorismate = prephenate</text>
        <dbReference type="Rhea" id="RHEA:13897"/>
        <dbReference type="ChEBI" id="CHEBI:29748"/>
        <dbReference type="ChEBI" id="CHEBI:29934"/>
        <dbReference type="EC" id="5.4.99.5"/>
    </reaction>
</comment>
<comment type="function">
    <text evidence="2">Catalyzes the Claisen rearrangement of chorismate to prephenate and the decarboxylation/dehydration of prephenate to phenylpyruvate.</text>
</comment>
<comment type="catalytic activity">
    <reaction evidence="14">
        <text>prephenate + H(+) = 3-phenylpyruvate + CO2 + H2O</text>
        <dbReference type="Rhea" id="RHEA:21648"/>
        <dbReference type="ChEBI" id="CHEBI:15377"/>
        <dbReference type="ChEBI" id="CHEBI:15378"/>
        <dbReference type="ChEBI" id="CHEBI:16526"/>
        <dbReference type="ChEBI" id="CHEBI:18005"/>
        <dbReference type="ChEBI" id="CHEBI:29934"/>
        <dbReference type="EC" id="4.2.1.51"/>
    </reaction>
</comment>
<evidence type="ECO:0000256" key="10">
    <source>
        <dbReference type="ARBA" id="ARBA00023222"/>
    </source>
</evidence>
<dbReference type="Gene3D" id="3.30.70.260">
    <property type="match status" value="1"/>
</dbReference>
<feature type="domain" description="ACT" evidence="17">
    <location>
        <begin position="278"/>
        <end position="355"/>
    </location>
</feature>
<dbReference type="RefSeq" id="WP_145351505.1">
    <property type="nucleotide sequence ID" value="NZ_CP036262.1"/>
</dbReference>
<dbReference type="PROSITE" id="PS51671">
    <property type="entry name" value="ACT"/>
    <property type="match status" value="1"/>
</dbReference>
<evidence type="ECO:0000256" key="7">
    <source>
        <dbReference type="ARBA" id="ARBA00014401"/>
    </source>
</evidence>
<dbReference type="AlphaFoldDB" id="A0A517MEK5"/>
<evidence type="ECO:0000256" key="12">
    <source>
        <dbReference type="ARBA" id="ARBA00031175"/>
    </source>
</evidence>
<dbReference type="Pfam" id="PF00800">
    <property type="entry name" value="PDT"/>
    <property type="match status" value="1"/>
</dbReference>
<dbReference type="CDD" id="cd13630">
    <property type="entry name" value="PBP2_PDT_1"/>
    <property type="match status" value="1"/>
</dbReference>
<keyword evidence="11 18" id="KW-0456">Lyase</keyword>
<gene>
    <name evidence="18" type="primary">pheA</name>
    <name evidence="18" type="ORF">FF011L_20830</name>
</gene>
<dbReference type="FunFam" id="3.40.190.10:FF:000034">
    <property type="entry name" value="Chorismate mutase/prephenate dehydratase"/>
    <property type="match status" value="1"/>
</dbReference>
<evidence type="ECO:0000256" key="13">
    <source>
        <dbReference type="ARBA" id="ARBA00031520"/>
    </source>
</evidence>
<dbReference type="EC" id="4.2.1.51" evidence="6"/>
<evidence type="ECO:0000256" key="8">
    <source>
        <dbReference type="ARBA" id="ARBA00022605"/>
    </source>
</evidence>
<evidence type="ECO:0000256" key="11">
    <source>
        <dbReference type="ARBA" id="ARBA00023239"/>
    </source>
</evidence>
<keyword evidence="19" id="KW-1185">Reference proteome</keyword>
<comment type="pathway">
    <text evidence="4">Metabolic intermediate biosynthesis; prephenate biosynthesis; prephenate from chorismate: step 1/1.</text>
</comment>
<evidence type="ECO:0000256" key="4">
    <source>
        <dbReference type="ARBA" id="ARBA00004817"/>
    </source>
</evidence>
<dbReference type="InterPro" id="IPR001086">
    <property type="entry name" value="Preph_deHydtase"/>
</dbReference>
<proteinExistence type="predicted"/>
<evidence type="ECO:0000313" key="19">
    <source>
        <dbReference type="Proteomes" id="UP000320672"/>
    </source>
</evidence>
<comment type="pathway">
    <text evidence="3">Amino-acid biosynthesis; L-phenylalanine biosynthesis; phenylpyruvate from prephenate: step 1/1.</text>
</comment>
<keyword evidence="9" id="KW-0057">Aromatic amino acid biosynthesis</keyword>
<evidence type="ECO:0000256" key="3">
    <source>
        <dbReference type="ARBA" id="ARBA00004741"/>
    </source>
</evidence>
<dbReference type="InterPro" id="IPR008242">
    <property type="entry name" value="Chor_mutase/pphenate_deHydtase"/>
</dbReference>
<dbReference type="Proteomes" id="UP000320672">
    <property type="component" value="Chromosome"/>
</dbReference>
<feature type="site" description="Essential for prephenate dehydratase activity" evidence="15">
    <location>
        <position position="259"/>
    </location>
</feature>
<dbReference type="EMBL" id="CP036262">
    <property type="protein sequence ID" value="QDS93320.1"/>
    <property type="molecule type" value="Genomic_DNA"/>
</dbReference>
<evidence type="ECO:0000256" key="15">
    <source>
        <dbReference type="PIRSR" id="PIRSR001500-2"/>
    </source>
</evidence>
<dbReference type="OrthoDB" id="9802281at2"/>
<evidence type="ECO:0000259" key="17">
    <source>
        <dbReference type="PROSITE" id="PS51671"/>
    </source>
</evidence>
<dbReference type="SUPFAM" id="SSF55021">
    <property type="entry name" value="ACT-like"/>
    <property type="match status" value="1"/>
</dbReference>
<dbReference type="GO" id="GO:0005737">
    <property type="term" value="C:cytoplasm"/>
    <property type="evidence" value="ECO:0007669"/>
    <property type="project" value="TreeGrafter"/>
</dbReference>
<organism evidence="18 19">
    <name type="scientific">Roseimaritima multifibrata</name>
    <dbReference type="NCBI Taxonomy" id="1930274"/>
    <lineage>
        <taxon>Bacteria</taxon>
        <taxon>Pseudomonadati</taxon>
        <taxon>Planctomycetota</taxon>
        <taxon>Planctomycetia</taxon>
        <taxon>Pirellulales</taxon>
        <taxon>Pirellulaceae</taxon>
        <taxon>Roseimaritima</taxon>
    </lineage>
</organism>